<evidence type="ECO:0000313" key="3">
    <source>
        <dbReference type="Proteomes" id="UP000694845"/>
    </source>
</evidence>
<organism evidence="3 4">
    <name type="scientific">Acanthaster planci</name>
    <name type="common">Crown-of-thorns starfish</name>
    <dbReference type="NCBI Taxonomy" id="133434"/>
    <lineage>
        <taxon>Eukaryota</taxon>
        <taxon>Metazoa</taxon>
        <taxon>Echinodermata</taxon>
        <taxon>Eleutherozoa</taxon>
        <taxon>Asterozoa</taxon>
        <taxon>Asteroidea</taxon>
        <taxon>Valvatacea</taxon>
        <taxon>Valvatida</taxon>
        <taxon>Acanthasteridae</taxon>
        <taxon>Acanthaster</taxon>
    </lineage>
</organism>
<reference evidence="4" key="1">
    <citation type="submission" date="2025-08" db="UniProtKB">
        <authorList>
            <consortium name="RefSeq"/>
        </authorList>
    </citation>
    <scope>IDENTIFICATION</scope>
</reference>
<feature type="region of interest" description="Disordered" evidence="1">
    <location>
        <begin position="99"/>
        <end position="156"/>
    </location>
</feature>
<dbReference type="Pfam" id="PF13676">
    <property type="entry name" value="TIR_2"/>
    <property type="match status" value="1"/>
</dbReference>
<dbReference type="PROSITE" id="PS50104">
    <property type="entry name" value="TIR"/>
    <property type="match status" value="1"/>
</dbReference>
<feature type="compositionally biased region" description="Low complexity" evidence="1">
    <location>
        <begin position="140"/>
        <end position="156"/>
    </location>
</feature>
<dbReference type="GO" id="GO:0007165">
    <property type="term" value="P:signal transduction"/>
    <property type="evidence" value="ECO:0007669"/>
    <property type="project" value="InterPro"/>
</dbReference>
<dbReference type="SUPFAM" id="SSF52200">
    <property type="entry name" value="Toll/Interleukin receptor TIR domain"/>
    <property type="match status" value="1"/>
</dbReference>
<keyword evidence="3" id="KW-1185">Reference proteome</keyword>
<dbReference type="Proteomes" id="UP000694845">
    <property type="component" value="Unplaced"/>
</dbReference>
<dbReference type="Gene3D" id="3.40.50.10140">
    <property type="entry name" value="Toll/interleukin-1 receptor homology (TIR) domain"/>
    <property type="match status" value="1"/>
</dbReference>
<feature type="compositionally biased region" description="Low complexity" evidence="1">
    <location>
        <begin position="99"/>
        <end position="120"/>
    </location>
</feature>
<evidence type="ECO:0000259" key="2">
    <source>
        <dbReference type="PROSITE" id="PS50104"/>
    </source>
</evidence>
<sequence length="271" mass="30058">MPYLEQYGYRLFVPEIHTVPSNVLLEELSKAMEASRRCVLVITPSYTTSEYGKYELELATDIMSSKLSERVIPIFLGVSPFADPSPLYGSEPSLTSLSSDSSFTMPSSLSGSSQPSSLSSDCQTDEAHPSTSGTPQDGISSLTSSHTSANSGASSSKPVKINFNFSPLLGQLIKVLKPLKTDRIEPYRPCNHSRFLKRLRLRLPKPPAQRAEDINLRQDVIMETMSQTSDLVDNEVLPDMREEDVGFRMQTLPRLYPVVPNDNTQNDGIYM</sequence>
<feature type="domain" description="TIR" evidence="2">
    <location>
        <begin position="1"/>
        <end position="101"/>
    </location>
</feature>
<evidence type="ECO:0000313" key="4">
    <source>
        <dbReference type="RefSeq" id="XP_022093771.1"/>
    </source>
</evidence>
<dbReference type="RefSeq" id="XP_022093771.1">
    <property type="nucleotide sequence ID" value="XM_022238079.1"/>
</dbReference>
<dbReference type="GeneID" id="110980973"/>
<dbReference type="AlphaFoldDB" id="A0A8B7YQS0"/>
<protein>
    <submittedName>
        <fullName evidence="4">Uncharacterized protein LOC110980973</fullName>
    </submittedName>
</protein>
<name>A0A8B7YQS0_ACAPL</name>
<dbReference type="InterPro" id="IPR035897">
    <property type="entry name" value="Toll_tir_struct_dom_sf"/>
</dbReference>
<dbReference type="KEGG" id="aplc:110980973"/>
<proteinExistence type="predicted"/>
<feature type="compositionally biased region" description="Polar residues" evidence="1">
    <location>
        <begin position="129"/>
        <end position="139"/>
    </location>
</feature>
<evidence type="ECO:0000256" key="1">
    <source>
        <dbReference type="SAM" id="MobiDB-lite"/>
    </source>
</evidence>
<accession>A0A8B7YQS0</accession>
<gene>
    <name evidence="4" type="primary">LOC110980973</name>
</gene>
<dbReference type="InterPro" id="IPR000157">
    <property type="entry name" value="TIR_dom"/>
</dbReference>